<proteinExistence type="predicted"/>
<organism evidence="1 2">
    <name type="scientific">Engystomops pustulosus</name>
    <name type="common">Tungara frog</name>
    <name type="synonym">Physalaemus pustulosus</name>
    <dbReference type="NCBI Taxonomy" id="76066"/>
    <lineage>
        <taxon>Eukaryota</taxon>
        <taxon>Metazoa</taxon>
        <taxon>Chordata</taxon>
        <taxon>Craniata</taxon>
        <taxon>Vertebrata</taxon>
        <taxon>Euteleostomi</taxon>
        <taxon>Amphibia</taxon>
        <taxon>Batrachia</taxon>
        <taxon>Anura</taxon>
        <taxon>Neobatrachia</taxon>
        <taxon>Hyloidea</taxon>
        <taxon>Leptodactylidae</taxon>
        <taxon>Leiuperinae</taxon>
        <taxon>Engystomops</taxon>
    </lineage>
</organism>
<sequence>MCLTSLAWDLLSRVKVLSETINKLGFGWLLKKPKACSPFPCRSYSSAQRSVLFCARGAPDSHLSLSLSAGI</sequence>
<keyword evidence="2" id="KW-1185">Reference proteome</keyword>
<gene>
    <name evidence="1" type="ORF">GDO81_018464</name>
</gene>
<evidence type="ECO:0000313" key="1">
    <source>
        <dbReference type="EMBL" id="KAG8551101.1"/>
    </source>
</evidence>
<comment type="caution">
    <text evidence="1">The sequence shown here is derived from an EMBL/GenBank/DDBJ whole genome shotgun (WGS) entry which is preliminary data.</text>
</comment>
<accession>A0AAV6ZP97</accession>
<dbReference type="AlphaFoldDB" id="A0AAV6ZP97"/>
<dbReference type="Proteomes" id="UP000824782">
    <property type="component" value="Unassembled WGS sequence"/>
</dbReference>
<reference evidence="1" key="1">
    <citation type="thesis" date="2020" institute="ProQuest LLC" country="789 East Eisenhower Parkway, Ann Arbor, MI, USA">
        <title>Comparative Genomics and Chromosome Evolution.</title>
        <authorList>
            <person name="Mudd A.B."/>
        </authorList>
    </citation>
    <scope>NUCLEOTIDE SEQUENCE</scope>
    <source>
        <strain evidence="1">237g6f4</strain>
        <tissue evidence="1">Blood</tissue>
    </source>
</reference>
<dbReference type="EMBL" id="WNYA01000012">
    <property type="protein sequence ID" value="KAG8551101.1"/>
    <property type="molecule type" value="Genomic_DNA"/>
</dbReference>
<protein>
    <submittedName>
        <fullName evidence="1">Uncharacterized protein</fullName>
    </submittedName>
</protein>
<name>A0AAV6ZP97_ENGPU</name>
<evidence type="ECO:0000313" key="2">
    <source>
        <dbReference type="Proteomes" id="UP000824782"/>
    </source>
</evidence>